<feature type="compositionally biased region" description="Polar residues" evidence="1">
    <location>
        <begin position="100"/>
        <end position="110"/>
    </location>
</feature>
<keyword evidence="4" id="KW-1185">Reference proteome</keyword>
<gene>
    <name evidence="3" type="ORF">ABI_42560</name>
</gene>
<evidence type="ECO:0000313" key="4">
    <source>
        <dbReference type="Proteomes" id="UP000006512"/>
    </source>
</evidence>
<keyword evidence="2" id="KW-0732">Signal</keyword>
<dbReference type="AlphaFoldDB" id="F4QSW3"/>
<dbReference type="STRING" id="715226.ABI_42560"/>
<dbReference type="EMBL" id="GL883080">
    <property type="protein sequence ID" value="EGF89833.1"/>
    <property type="molecule type" value="Genomic_DNA"/>
</dbReference>
<protein>
    <submittedName>
        <fullName evidence="3">Uncharacterized protein</fullName>
    </submittedName>
</protein>
<evidence type="ECO:0000313" key="3">
    <source>
        <dbReference type="EMBL" id="EGF89833.1"/>
    </source>
</evidence>
<feature type="chain" id="PRO_5003320417" evidence="2">
    <location>
        <begin position="24"/>
        <end position="127"/>
    </location>
</feature>
<feature type="signal peptide" evidence="2">
    <location>
        <begin position="1"/>
        <end position="23"/>
    </location>
</feature>
<reference evidence="4" key="1">
    <citation type="submission" date="2011-03" db="EMBL/GenBank/DDBJ databases">
        <title>Draft genome sequence of Brevundimonas diminuta.</title>
        <authorList>
            <person name="Brown P.J.B."/>
            <person name="Buechlein A."/>
            <person name="Hemmerich C."/>
            <person name="Brun Y.V."/>
        </authorList>
    </citation>
    <scope>NUCLEOTIDE SEQUENCE [LARGE SCALE GENOMIC DNA]</scope>
    <source>
        <strain evidence="4">C19</strain>
    </source>
</reference>
<dbReference type="HOGENOM" id="CLU_1966031_0_0_5"/>
<evidence type="ECO:0000256" key="2">
    <source>
        <dbReference type="SAM" id="SignalP"/>
    </source>
</evidence>
<feature type="region of interest" description="Disordered" evidence="1">
    <location>
        <begin position="93"/>
        <end position="127"/>
    </location>
</feature>
<proteinExistence type="predicted"/>
<dbReference type="Proteomes" id="UP000006512">
    <property type="component" value="Unassembled WGS sequence"/>
</dbReference>
<evidence type="ECO:0000256" key="1">
    <source>
        <dbReference type="SAM" id="MobiDB-lite"/>
    </source>
</evidence>
<organism evidence="3 4">
    <name type="scientific">Asticcacaulis biprosthecium C19</name>
    <dbReference type="NCBI Taxonomy" id="715226"/>
    <lineage>
        <taxon>Bacteria</taxon>
        <taxon>Pseudomonadati</taxon>
        <taxon>Pseudomonadota</taxon>
        <taxon>Alphaproteobacteria</taxon>
        <taxon>Caulobacterales</taxon>
        <taxon>Caulobacteraceae</taxon>
        <taxon>Asticcacaulis</taxon>
    </lineage>
</organism>
<name>F4QSW3_9CAUL</name>
<accession>F4QSW3</accession>
<sequence>MMKIVTLTVLAAFALTSAAPAFAGETTPSAASAKTSNKVRTSDNLNQAQLQDYNQFMATRPAAIATYSVNQPQVSYVEGDAEDLQGDVLVQAPPRDATETMRQPDTSPPKTGQPAIDTPYIAVQPAQ</sequence>